<keyword evidence="5" id="KW-0862">Zinc</keyword>
<feature type="site" description="Interaction with DNA" evidence="10">
    <location>
        <position position="145"/>
    </location>
</feature>
<dbReference type="PROSITE" id="PS00396">
    <property type="entry name" value="TOPO_IA_1"/>
    <property type="match status" value="1"/>
</dbReference>
<dbReference type="Pfam" id="PF01131">
    <property type="entry name" value="Topoisom_bac"/>
    <property type="match status" value="1"/>
</dbReference>
<dbReference type="Proteomes" id="UP000568109">
    <property type="component" value="Unassembled WGS sequence"/>
</dbReference>
<evidence type="ECO:0000256" key="5">
    <source>
        <dbReference type="ARBA" id="ARBA00022833"/>
    </source>
</evidence>
<evidence type="ECO:0000259" key="12">
    <source>
        <dbReference type="PROSITE" id="PS52039"/>
    </source>
</evidence>
<dbReference type="EC" id="5.6.2.1" evidence="10"/>
<feature type="site" description="Interaction with DNA" evidence="10">
    <location>
        <position position="293"/>
    </location>
</feature>
<evidence type="ECO:0000313" key="14">
    <source>
        <dbReference type="Proteomes" id="UP000568109"/>
    </source>
</evidence>
<comment type="caution">
    <text evidence="13">The sequence shown here is derived from an EMBL/GenBank/DDBJ whole genome shotgun (WGS) entry which is preliminary data.</text>
</comment>
<keyword evidence="9 10" id="KW-0413">Isomerase</keyword>
<comment type="function">
    <text evidence="10">Releases the supercoiling and torsional tension of DNA, which is introduced during the DNA replication and transcription, by transiently cleaving and rejoining one strand of the DNA duplex. Introduces a single-strand break via transesterification at a target site in duplex DNA. The scissile phosphodiester is attacked by the catalytic tyrosine of the enzyme, resulting in the formation of a DNA-(5'-phosphotyrosyl)-enzyme intermediate and the expulsion of a 3'-OH DNA strand. The free DNA strand then undergoes passage around the unbroken strand, thus removing DNA supercoils. Finally, in the religation step, the DNA 3'-OH attacks the covalent intermediate to expel the active-site tyrosine and restore the DNA phosphodiester backbone.</text>
</comment>
<protein>
    <recommendedName>
        <fullName evidence="10">DNA topoisomerase 1</fullName>
        <ecNumber evidence="10">5.6.2.1</ecNumber>
    </recommendedName>
    <alternativeName>
        <fullName evidence="10">DNA topoisomerase I</fullName>
    </alternativeName>
</protein>
<evidence type="ECO:0000256" key="2">
    <source>
        <dbReference type="ARBA" id="ARBA00009446"/>
    </source>
</evidence>
<dbReference type="InterPro" id="IPR023405">
    <property type="entry name" value="Topo_IA_core_domain"/>
</dbReference>
<dbReference type="PANTHER" id="PTHR42785">
    <property type="entry name" value="DNA TOPOISOMERASE, TYPE IA, CORE"/>
    <property type="match status" value="1"/>
</dbReference>
<proteinExistence type="inferred from homology"/>
<name>A0A851HH49_9MOLU</name>
<dbReference type="GO" id="GO:0003917">
    <property type="term" value="F:DNA topoisomerase type I (single strand cut, ATP-independent) activity"/>
    <property type="evidence" value="ECO:0007669"/>
    <property type="project" value="UniProtKB-UniRule"/>
</dbReference>
<dbReference type="Pfam" id="PF01396">
    <property type="entry name" value="Zn_ribbon_Top1"/>
    <property type="match status" value="2"/>
</dbReference>
<feature type="site" description="Interaction with DNA" evidence="10">
    <location>
        <position position="141"/>
    </location>
</feature>
<evidence type="ECO:0000256" key="4">
    <source>
        <dbReference type="ARBA" id="ARBA00022771"/>
    </source>
</evidence>
<reference evidence="13 14" key="1">
    <citation type="submission" date="2020-06" db="EMBL/GenBank/DDBJ databases">
        <title>Draft genome sequence of Candidatus Phytoplasma pruni (X-disease group, subgroup 16SrIII-B) strain ChTDIII from Argentina.</title>
        <authorList>
            <person name="Fernandez F.D."/>
            <person name="Zuebert C."/>
            <person name="Huettel B."/>
            <person name="Kube M."/>
            <person name="Conci L.R."/>
        </authorList>
    </citation>
    <scope>NUCLEOTIDE SEQUENCE [LARGE SCALE GENOMIC DNA]</scope>
    <source>
        <strain evidence="13 14">ChTDIII</strain>
    </source>
</reference>
<dbReference type="HAMAP" id="MF_00952">
    <property type="entry name" value="Topoisom_1_prok"/>
    <property type="match status" value="1"/>
</dbReference>
<comment type="caution">
    <text evidence="10">Lacks conserved residue(s) required for the propagation of feature annotation.</text>
</comment>
<comment type="similarity">
    <text evidence="2 10">Belongs to the type IA topoisomerase family.</text>
</comment>
<evidence type="ECO:0000259" key="11">
    <source>
        <dbReference type="PROSITE" id="PS50880"/>
    </source>
</evidence>
<gene>
    <name evidence="10 13" type="primary">topA</name>
    <name evidence="13" type="ORF">HR065_02490</name>
</gene>
<dbReference type="Gene3D" id="2.70.20.10">
    <property type="entry name" value="Topoisomerase I, domain 3"/>
    <property type="match status" value="1"/>
</dbReference>
<keyword evidence="8 10" id="KW-0238">DNA-binding</keyword>
<feature type="site" description="Interaction with DNA" evidence="10">
    <location>
        <position position="476"/>
    </location>
</feature>
<dbReference type="InterPro" id="IPR013826">
    <property type="entry name" value="Topo_IA_cen_sub3"/>
</dbReference>
<dbReference type="InterPro" id="IPR023406">
    <property type="entry name" value="Topo_IA_AS"/>
</dbReference>
<dbReference type="GO" id="GO:0008270">
    <property type="term" value="F:zinc ion binding"/>
    <property type="evidence" value="ECO:0007669"/>
    <property type="project" value="UniProtKB-KW"/>
</dbReference>
<dbReference type="NCBIfam" id="TIGR01051">
    <property type="entry name" value="topA_bact"/>
    <property type="match status" value="1"/>
</dbReference>
<dbReference type="SMART" id="SM00437">
    <property type="entry name" value="TOP1Ac"/>
    <property type="match status" value="1"/>
</dbReference>
<feature type="active site" description="O-(5'-phospho-DNA)-tyrosine intermediate" evidence="10">
    <location>
        <position position="291"/>
    </location>
</feature>
<dbReference type="InterPro" id="IPR013825">
    <property type="entry name" value="Topo_IA_cen_sub2"/>
</dbReference>
<dbReference type="InterPro" id="IPR013497">
    <property type="entry name" value="Topo_IA_cen"/>
</dbReference>
<dbReference type="SUPFAM" id="SSF57783">
    <property type="entry name" value="Zinc beta-ribbon"/>
    <property type="match status" value="2"/>
</dbReference>
<evidence type="ECO:0000256" key="1">
    <source>
        <dbReference type="ARBA" id="ARBA00000213"/>
    </source>
</evidence>
<accession>A0A851HH49</accession>
<evidence type="ECO:0000313" key="13">
    <source>
        <dbReference type="EMBL" id="NWN45940.1"/>
    </source>
</evidence>
<dbReference type="GO" id="GO:0003677">
    <property type="term" value="F:DNA binding"/>
    <property type="evidence" value="ECO:0007669"/>
    <property type="project" value="UniProtKB-KW"/>
</dbReference>
<keyword evidence="7 10" id="KW-0799">Topoisomerase</keyword>
<dbReference type="PROSITE" id="PS52039">
    <property type="entry name" value="TOPO_IA_2"/>
    <property type="match status" value="1"/>
</dbReference>
<dbReference type="Pfam" id="PF01751">
    <property type="entry name" value="Toprim"/>
    <property type="match status" value="1"/>
</dbReference>
<dbReference type="InterPro" id="IPR013498">
    <property type="entry name" value="Topo_IA_Znf"/>
</dbReference>
<dbReference type="AlphaFoldDB" id="A0A851HH49"/>
<feature type="domain" description="Toprim" evidence="11">
    <location>
        <begin position="3"/>
        <end position="115"/>
    </location>
</feature>
<dbReference type="InterPro" id="IPR000380">
    <property type="entry name" value="Topo_IA"/>
</dbReference>
<dbReference type="InterPro" id="IPR028612">
    <property type="entry name" value="Topoisom_1_IA"/>
</dbReference>
<keyword evidence="3" id="KW-0479">Metal-binding</keyword>
<keyword evidence="14" id="KW-1185">Reference proteome</keyword>
<evidence type="ECO:0000256" key="3">
    <source>
        <dbReference type="ARBA" id="ARBA00022723"/>
    </source>
</evidence>
<dbReference type="InterPro" id="IPR003602">
    <property type="entry name" value="Topo_IA_DNA-bd_dom"/>
</dbReference>
<keyword evidence="4" id="KW-0863">Zinc-finger</keyword>
<dbReference type="InterPro" id="IPR006171">
    <property type="entry name" value="TOPRIM_dom"/>
</dbReference>
<dbReference type="PROSITE" id="PS50880">
    <property type="entry name" value="TOPRIM"/>
    <property type="match status" value="1"/>
</dbReference>
<comment type="catalytic activity">
    <reaction evidence="1 10">
        <text>ATP-independent breakage of single-stranded DNA, followed by passage and rejoining.</text>
        <dbReference type="EC" id="5.6.2.1"/>
    </reaction>
</comment>
<dbReference type="SMART" id="SM00436">
    <property type="entry name" value="TOP1Bc"/>
    <property type="match status" value="1"/>
</dbReference>
<organism evidence="13 14">
    <name type="scientific">Candidatus Phytoplasma pruni</name>
    <dbReference type="NCBI Taxonomy" id="479893"/>
    <lineage>
        <taxon>Bacteria</taxon>
        <taxon>Bacillati</taxon>
        <taxon>Mycoplasmatota</taxon>
        <taxon>Mollicutes</taxon>
        <taxon>Acholeplasmatales</taxon>
        <taxon>Acholeplasmataceae</taxon>
        <taxon>Candidatus Phytoplasma</taxon>
        <taxon>16SrIII (X-disease group)</taxon>
    </lineage>
</organism>
<dbReference type="GO" id="GO:0005694">
    <property type="term" value="C:chromosome"/>
    <property type="evidence" value="ECO:0007669"/>
    <property type="project" value="InterPro"/>
</dbReference>
<dbReference type="Gene3D" id="1.10.460.10">
    <property type="entry name" value="Topoisomerase I, domain 2"/>
    <property type="match status" value="1"/>
</dbReference>
<feature type="site" description="Interaction with DNA" evidence="10">
    <location>
        <position position="33"/>
    </location>
</feature>
<evidence type="ECO:0000256" key="7">
    <source>
        <dbReference type="ARBA" id="ARBA00023029"/>
    </source>
</evidence>
<feature type="region of interest" description="Interaction with DNA" evidence="10">
    <location>
        <begin position="163"/>
        <end position="168"/>
    </location>
</feature>
<dbReference type="PRINTS" id="PR00417">
    <property type="entry name" value="PRTPISMRASEI"/>
</dbReference>
<dbReference type="InterPro" id="IPR005733">
    <property type="entry name" value="TopoI_bac-type"/>
</dbReference>
<dbReference type="CDD" id="cd00186">
    <property type="entry name" value="TOP1Ac"/>
    <property type="match status" value="1"/>
</dbReference>
<evidence type="ECO:0000256" key="10">
    <source>
        <dbReference type="HAMAP-Rule" id="MF_00952"/>
    </source>
</evidence>
<evidence type="ECO:0000256" key="9">
    <source>
        <dbReference type="ARBA" id="ARBA00023235"/>
    </source>
</evidence>
<dbReference type="EMBL" id="JABUOH010000052">
    <property type="protein sequence ID" value="NWN45940.1"/>
    <property type="molecule type" value="Genomic_DNA"/>
</dbReference>
<dbReference type="SMART" id="SM00493">
    <property type="entry name" value="TOPRIM"/>
    <property type="match status" value="1"/>
</dbReference>
<evidence type="ECO:0000256" key="8">
    <source>
        <dbReference type="ARBA" id="ARBA00023125"/>
    </source>
</evidence>
<sequence>MKKQVIIVESPSKAKTLNSYFDNKILILSSKGHIRDLSLKGKNRLGIHIEKDFLPDYKIIPKQEKLVQDLLRLTKGKEVFLATDPDREGEAIAWHLAQVLNLKTTDKNRIFFTEITKDVVLDAFNKPSVINQSLVDSQETRRMLDRIMGFRLSRLVKRIKSQSAGRVQSVALKLIAELEQEREKFIPEEYNLIKALFETFEASLVVQPKDKKIKSEEAAQIVEQIKDQPFLLKEIVEKKVVNKPPKPFITASLQQEAFRHLSMNAKQTMSNAQKLYEGIEIEGKPVGLITYMRTDSYRLSMTFVEETQNFIKEKYGPQYLGTYQKPSQDNIQDAHEAIRITDIKKTPESLTKYLNKYQLSLYKMIYERTLTSLMANAVFNKTQLLFHVKDYVFKTEGLTVLFAGYYQGLESNTFKNDFLPDLEVNKTYLPQEITTLQKFTTPPARFNEASLIKTLEHLKIGRPSTYSTIIETLKKRFYVTVEGKRFVCTEQGFLTKNLLDQYFSSLINIEYTAQMEENLDKIASGQLDKNTFLKNFYHLFQELYAIADQKIVASKPVLTEEKCSVCGALLVKRRGRYGEFLGCSAFPKCKNIIPSKEKTPSLPPVLTKHKCDSCGAFLVQRKGRYGEFLGCSNFPKCKKIVSLKDIEAQQIEKE</sequence>
<dbReference type="Gene3D" id="3.30.65.10">
    <property type="entry name" value="Bacterial Topoisomerase I, domain 1"/>
    <property type="match status" value="2"/>
</dbReference>
<evidence type="ECO:0000256" key="6">
    <source>
        <dbReference type="ARBA" id="ARBA00022842"/>
    </source>
</evidence>
<dbReference type="Gene3D" id="3.40.50.140">
    <property type="match status" value="1"/>
</dbReference>
<dbReference type="InterPro" id="IPR013824">
    <property type="entry name" value="Topo_IA_cen_sub1"/>
</dbReference>
<dbReference type="SUPFAM" id="SSF56712">
    <property type="entry name" value="Prokaryotic type I DNA topoisomerase"/>
    <property type="match status" value="1"/>
</dbReference>
<keyword evidence="6" id="KW-0460">Magnesium</keyword>
<feature type="domain" description="Topo IA-type catalytic" evidence="12">
    <location>
        <begin position="131"/>
        <end position="544"/>
    </location>
</feature>
<dbReference type="Gene3D" id="1.10.290.10">
    <property type="entry name" value="Topoisomerase I, domain 4"/>
    <property type="match status" value="1"/>
</dbReference>
<dbReference type="PANTHER" id="PTHR42785:SF1">
    <property type="entry name" value="DNA TOPOISOMERASE"/>
    <property type="match status" value="1"/>
</dbReference>
<dbReference type="GO" id="GO:0006265">
    <property type="term" value="P:DNA topological change"/>
    <property type="evidence" value="ECO:0007669"/>
    <property type="project" value="UniProtKB-UniRule"/>
</dbReference>
<feature type="site" description="Interaction with DNA" evidence="10">
    <location>
        <position position="142"/>
    </location>
</feature>
<dbReference type="RefSeq" id="WP_178734325.1">
    <property type="nucleotide sequence ID" value="NZ_JABUOH010000052.1"/>
</dbReference>
<comment type="subunit">
    <text evidence="10">Monomer.</text>
</comment>
<dbReference type="InterPro" id="IPR003601">
    <property type="entry name" value="Topo_IA_2"/>
</dbReference>